<feature type="chain" id="PRO_5046509654" evidence="1">
    <location>
        <begin position="37"/>
        <end position="384"/>
    </location>
</feature>
<keyword evidence="1" id="KW-0732">Signal</keyword>
<gene>
    <name evidence="3" type="ORF">Q6348_04355</name>
</gene>
<organism evidence="3 4">
    <name type="scientific">Actinotalea lenta</name>
    <dbReference type="NCBI Taxonomy" id="3064654"/>
    <lineage>
        <taxon>Bacteria</taxon>
        <taxon>Bacillati</taxon>
        <taxon>Actinomycetota</taxon>
        <taxon>Actinomycetes</taxon>
        <taxon>Micrococcales</taxon>
        <taxon>Cellulomonadaceae</taxon>
        <taxon>Actinotalea</taxon>
    </lineage>
</organism>
<name>A0ABT9D6G2_9CELL</name>
<dbReference type="InterPro" id="IPR000757">
    <property type="entry name" value="Beta-glucanase-like"/>
</dbReference>
<proteinExistence type="predicted"/>
<dbReference type="CDD" id="cd00413">
    <property type="entry name" value="Glyco_hydrolase_16"/>
    <property type="match status" value="1"/>
</dbReference>
<evidence type="ECO:0000313" key="3">
    <source>
        <dbReference type="EMBL" id="MDO8106424.1"/>
    </source>
</evidence>
<dbReference type="Pfam" id="PF00722">
    <property type="entry name" value="Glyco_hydro_16"/>
    <property type="match status" value="1"/>
</dbReference>
<evidence type="ECO:0000259" key="2">
    <source>
        <dbReference type="PROSITE" id="PS51762"/>
    </source>
</evidence>
<keyword evidence="4" id="KW-1185">Reference proteome</keyword>
<evidence type="ECO:0000256" key="1">
    <source>
        <dbReference type="SAM" id="SignalP"/>
    </source>
</evidence>
<dbReference type="SUPFAM" id="SSF49899">
    <property type="entry name" value="Concanavalin A-like lectins/glucanases"/>
    <property type="match status" value="1"/>
</dbReference>
<protein>
    <submittedName>
        <fullName evidence="3">Glycoside hydrolase family 16 protein</fullName>
    </submittedName>
</protein>
<keyword evidence="3" id="KW-0378">Hydrolase</keyword>
<accession>A0ABT9D6G2</accession>
<dbReference type="PROSITE" id="PS51762">
    <property type="entry name" value="GH16_2"/>
    <property type="match status" value="1"/>
</dbReference>
<sequence>MIVGQRAGIRRLRGRWLAVVAAAGVATAFFPSPATAASTPVVAGTDATVTVAGTSVTATASFASWPSLSSVTYGVCVLSESGARADFPAVTGPLSGSATSYRQSRTLPAGSYWYAPCAQGPSGWVQVGSSAPLTVAATTSAPAAMPVGDLPGWHQVTAEDFTTPVALGGWMSSPYTARWFAYDGYGDTSGHGVYDPAKVLSVHDGTLDWYLHTENGSHLVAALVPGIPATGWGQRYGRYSVRFRSDTIPGYKMVAMLWPDSDNWGEGEVDFTEVGELTAGNTIYANMYATGDTSTGTPGSPSGFRTPVRADGNGWHVATVEWAPGSVKYWLDGVALGTTTQGVPDTSMHLVLQVETAIGLPAPDDATVGHVQVDWVVQYSPAAG</sequence>
<dbReference type="InterPro" id="IPR013320">
    <property type="entry name" value="ConA-like_dom_sf"/>
</dbReference>
<feature type="signal peptide" evidence="1">
    <location>
        <begin position="1"/>
        <end position="36"/>
    </location>
</feature>
<dbReference type="GO" id="GO:0016787">
    <property type="term" value="F:hydrolase activity"/>
    <property type="evidence" value="ECO:0007669"/>
    <property type="project" value="UniProtKB-KW"/>
</dbReference>
<dbReference type="EMBL" id="JAUQYP010000001">
    <property type="protein sequence ID" value="MDO8106424.1"/>
    <property type="molecule type" value="Genomic_DNA"/>
</dbReference>
<dbReference type="Proteomes" id="UP001232536">
    <property type="component" value="Unassembled WGS sequence"/>
</dbReference>
<comment type="caution">
    <text evidence="3">The sequence shown here is derived from an EMBL/GenBank/DDBJ whole genome shotgun (WGS) entry which is preliminary data.</text>
</comment>
<dbReference type="Gene3D" id="2.60.120.200">
    <property type="match status" value="1"/>
</dbReference>
<reference evidence="3 4" key="1">
    <citation type="submission" date="2023-07" db="EMBL/GenBank/DDBJ databases">
        <title>Description of novel actinomycetes strains, isolated from tidal flat sediment.</title>
        <authorList>
            <person name="Lu C."/>
        </authorList>
    </citation>
    <scope>NUCLEOTIDE SEQUENCE [LARGE SCALE GENOMIC DNA]</scope>
    <source>
        <strain evidence="3 4">SYSU T00b441</strain>
    </source>
</reference>
<dbReference type="RefSeq" id="WP_304600083.1">
    <property type="nucleotide sequence ID" value="NZ_JAUQYO010000001.1"/>
</dbReference>
<evidence type="ECO:0000313" key="4">
    <source>
        <dbReference type="Proteomes" id="UP001232536"/>
    </source>
</evidence>
<feature type="domain" description="GH16" evidence="2">
    <location>
        <begin position="168"/>
        <end position="384"/>
    </location>
</feature>